<dbReference type="EMBL" id="PZJH01000003">
    <property type="protein sequence ID" value="RAK44783.1"/>
    <property type="molecule type" value="Genomic_DNA"/>
</dbReference>
<proteinExistence type="predicted"/>
<organism evidence="2 3">
    <name type="scientific">Macrococcus epidermidis</name>
    <dbReference type="NCBI Taxonomy" id="1902580"/>
    <lineage>
        <taxon>Bacteria</taxon>
        <taxon>Bacillati</taxon>
        <taxon>Bacillota</taxon>
        <taxon>Bacilli</taxon>
        <taxon>Bacillales</taxon>
        <taxon>Staphylococcaceae</taxon>
        <taxon>Macrococcus</taxon>
    </lineage>
</organism>
<sequence>MIQPPRIVVLEDILKRRLPSYEYSEDYHRSYYGYLGELQFLNEFPVEDKYIQLFNICIEFEGQSFEVDRMILTGEKIFAFDVKNYFGKFVNEGMVWKKPGFSIKNPEAQFMTMHETLTGLIQWMETGHSVESKMIFINKGFSFQNKVIGMVKYYDIGQVMKSVGECAAAGELESRMASYFKDIHRPISLYDRRPNFNFEKVKRGLQCTKCGLEINIICDKTKAIVCKGCLKRMKKMELIRDNLIELEVLLNRPITTKDAHRWVGRELRNTSYRVLEKYFKKDGEKYFYFTNYYK</sequence>
<dbReference type="RefSeq" id="WP_111716225.1">
    <property type="nucleotide sequence ID" value="NZ_JBHSSR010000013.1"/>
</dbReference>
<name>A0A327ZR67_9STAP</name>
<evidence type="ECO:0000313" key="3">
    <source>
        <dbReference type="Proteomes" id="UP000249808"/>
    </source>
</evidence>
<keyword evidence="3" id="KW-1185">Reference proteome</keyword>
<feature type="domain" description="NERD" evidence="1">
    <location>
        <begin position="33"/>
        <end position="136"/>
    </location>
</feature>
<dbReference type="Pfam" id="PF08378">
    <property type="entry name" value="NERD"/>
    <property type="match status" value="1"/>
</dbReference>
<protein>
    <recommendedName>
        <fullName evidence="1">NERD domain-containing protein</fullName>
    </recommendedName>
</protein>
<dbReference type="AlphaFoldDB" id="A0A327ZR67"/>
<accession>A0A327ZR67</accession>
<reference evidence="2 3" key="1">
    <citation type="journal article" date="2018" name="Front. Microbiol.">
        <title>Description and Comparative Genomics of Macrococcus caseolyticus subsp. hominis subsp. nov., Macrococcus goetzii sp. nov., Macrococcus epidermidis sp. nov., and Macrococcus bohemicus sp. nov., Novel Macrococci From Human Clinical Material With Virulence Potential and Suspected Uptake of Foreign DNA by Natural Transformation.</title>
        <authorList>
            <person name="Maslanova I."/>
            <person name="Wertheimer Z."/>
            <person name="Sedlacek I."/>
            <person name="Svec P."/>
            <person name="Indrakova A."/>
            <person name="Kovarovic V."/>
            <person name="Schumann P."/>
            <person name="Sproer C."/>
            <person name="Kralova S."/>
            <person name="Sedo O."/>
            <person name="Kristofova L."/>
            <person name="Vrbovska V."/>
            <person name="Fuzik T."/>
            <person name="Petras P."/>
            <person name="Zdrahal Z."/>
            <person name="Ruzickova V."/>
            <person name="Doskar J."/>
            <person name="Pantucek R."/>
        </authorList>
    </citation>
    <scope>NUCLEOTIDE SEQUENCE [LARGE SCALE GENOMIC DNA]</scope>
    <source>
        <strain evidence="2 3">01/688</strain>
    </source>
</reference>
<dbReference type="Proteomes" id="UP000249808">
    <property type="component" value="Unassembled WGS sequence"/>
</dbReference>
<evidence type="ECO:0000313" key="2">
    <source>
        <dbReference type="EMBL" id="RAK44783.1"/>
    </source>
</evidence>
<evidence type="ECO:0000259" key="1">
    <source>
        <dbReference type="Pfam" id="PF08378"/>
    </source>
</evidence>
<gene>
    <name evidence="2" type="ORF">BHU61_08720</name>
</gene>
<comment type="caution">
    <text evidence="2">The sequence shown here is derived from an EMBL/GenBank/DDBJ whole genome shotgun (WGS) entry which is preliminary data.</text>
</comment>
<dbReference type="InterPro" id="IPR011528">
    <property type="entry name" value="NERD"/>
</dbReference>